<dbReference type="Proteomes" id="UP000708208">
    <property type="component" value="Unassembled WGS sequence"/>
</dbReference>
<dbReference type="OrthoDB" id="1883432at2759"/>
<name>A0A8J2KFA2_9HEXA</name>
<evidence type="ECO:0000313" key="2">
    <source>
        <dbReference type="EMBL" id="CAG7815693.1"/>
    </source>
</evidence>
<dbReference type="AlphaFoldDB" id="A0A8J2KFA2"/>
<evidence type="ECO:0000256" key="1">
    <source>
        <dbReference type="SAM" id="Coils"/>
    </source>
</evidence>
<accession>A0A8J2KFA2</accession>
<organism evidence="2 3">
    <name type="scientific">Allacma fusca</name>
    <dbReference type="NCBI Taxonomy" id="39272"/>
    <lineage>
        <taxon>Eukaryota</taxon>
        <taxon>Metazoa</taxon>
        <taxon>Ecdysozoa</taxon>
        <taxon>Arthropoda</taxon>
        <taxon>Hexapoda</taxon>
        <taxon>Collembola</taxon>
        <taxon>Symphypleona</taxon>
        <taxon>Sminthuridae</taxon>
        <taxon>Allacma</taxon>
    </lineage>
</organism>
<sequence>MLVYTECHLKRNNFQGTPFFVFSSLYLDEVILYQVFEGNKGFAVNMKKHLTYIFLFGILVNFSSTENTDSNIQQTTLVPVETSEEDDGPPGFVPHKLQDNNCRNTSDQLIHFTQTTNSTLTRLVEKLDHLEKNIEVMKSQISSLQSTNSKMTHALFKRNPEALVDLLPSPRNGDSFNGSTFEAISAAFPWENGLVVQIKNYLDVNLTGYQLYLPYGNVVAPAPKNISAKTTEVATFNTTLVVDNATQAEISYRIGGTNISLHVFFTDGEYQTVAAAFLPMSAPARSILSLDCIEYKHRGTPGSHKCITNVIQDNEQASRTEIYVYERDLFMTVTYEVKFSPRIGTVTCEVFKLTI</sequence>
<proteinExistence type="predicted"/>
<keyword evidence="3" id="KW-1185">Reference proteome</keyword>
<comment type="caution">
    <text evidence="2">The sequence shown here is derived from an EMBL/GenBank/DDBJ whole genome shotgun (WGS) entry which is preliminary data.</text>
</comment>
<protein>
    <submittedName>
        <fullName evidence="2">Uncharacterized protein</fullName>
    </submittedName>
</protein>
<feature type="coiled-coil region" evidence="1">
    <location>
        <begin position="120"/>
        <end position="147"/>
    </location>
</feature>
<reference evidence="2" key="1">
    <citation type="submission" date="2021-06" db="EMBL/GenBank/DDBJ databases">
        <authorList>
            <person name="Hodson N. C."/>
            <person name="Mongue J. A."/>
            <person name="Jaron S. K."/>
        </authorList>
    </citation>
    <scope>NUCLEOTIDE SEQUENCE</scope>
</reference>
<evidence type="ECO:0000313" key="3">
    <source>
        <dbReference type="Proteomes" id="UP000708208"/>
    </source>
</evidence>
<keyword evidence="1" id="KW-0175">Coiled coil</keyword>
<gene>
    <name evidence="2" type="ORF">AFUS01_LOCUS26357</name>
</gene>
<dbReference type="EMBL" id="CAJVCH010350935">
    <property type="protein sequence ID" value="CAG7815693.1"/>
    <property type="molecule type" value="Genomic_DNA"/>
</dbReference>